<dbReference type="EMBL" id="CP046909">
    <property type="protein sequence ID" value="QGZ53975.1"/>
    <property type="molecule type" value="Genomic_DNA"/>
</dbReference>
<gene>
    <name evidence="3" type="ORF">FAZ97_03055</name>
</gene>
<feature type="transmembrane region" description="Helical" evidence="2">
    <location>
        <begin position="172"/>
        <end position="193"/>
    </location>
</feature>
<keyword evidence="2" id="KW-0472">Membrane</keyword>
<dbReference type="PANTHER" id="PTHR37422">
    <property type="entry name" value="TEICHURONIC ACID BIOSYNTHESIS PROTEIN TUAE"/>
    <property type="match status" value="1"/>
</dbReference>
<evidence type="ECO:0000313" key="4">
    <source>
        <dbReference type="Proteomes" id="UP000434209"/>
    </source>
</evidence>
<proteinExistence type="predicted"/>
<dbReference type="AlphaFoldDB" id="A0A7Z2J8E6"/>
<feature type="transmembrane region" description="Helical" evidence="2">
    <location>
        <begin position="67"/>
        <end position="84"/>
    </location>
</feature>
<feature type="region of interest" description="Disordered" evidence="1">
    <location>
        <begin position="1"/>
        <end position="21"/>
    </location>
</feature>
<feature type="transmembrane region" description="Helical" evidence="2">
    <location>
        <begin position="148"/>
        <end position="166"/>
    </location>
</feature>
<feature type="transmembrane region" description="Helical" evidence="2">
    <location>
        <begin position="121"/>
        <end position="141"/>
    </location>
</feature>
<name>A0A7Z2J8E6_9BURK</name>
<feature type="transmembrane region" description="Helical" evidence="2">
    <location>
        <begin position="426"/>
        <end position="444"/>
    </location>
</feature>
<evidence type="ECO:0000256" key="1">
    <source>
        <dbReference type="SAM" id="MobiDB-lite"/>
    </source>
</evidence>
<dbReference type="InterPro" id="IPR051533">
    <property type="entry name" value="WaaL-like"/>
</dbReference>
<sequence>MSEATAIPGSMPGALPGTGSARAPVRASARAPARARSRSSYLTGPFAMPFGVFMITFVLILAHQGRLLELTFMPMGVAVSFWLYRRYPAHYLSFVCWLFFLTPEVRRFADYYNGVFNSTSIIMTTPIFAACVSGLSMVLNYRQLGQRRAAPLLMMLIAVMYGYVMGVAQFGIMPATFTVIGWLQPIFIGWYIQLNWRLYPLFRRVLFKTFIYGTILMGFYGIYQYVSPPPWTVFWLVKSGMDSSSGTPVPFGMRICSTMNSTGPFAITMMVGLLMSLASRSKMKIAAGVAGVPALLFTAVRTSWGALVIGLIYPLAMLDVRSRLRLVMAVFLFAGLCTPMLMIDQISAPIVRRMSTIGNLSDDNSFQARQGFYTNFSAIAEESFAGHGMGSTGLASKLADPHAQIIASLDSGVVDVMWVLGWPGGLLYVAGLFALLWRAFLASLSRPGDRFAISGVGAAISILAIMVMIDTMQGASGMYFMFGVVMPVIGVRYAQEQQRRNLAIGRARKREAA</sequence>
<keyword evidence="4" id="KW-1185">Reference proteome</keyword>
<dbReference type="KEGG" id="pacp:FAZ97_03055"/>
<feature type="transmembrane region" description="Helical" evidence="2">
    <location>
        <begin position="324"/>
        <end position="343"/>
    </location>
</feature>
<keyword evidence="2" id="KW-0812">Transmembrane</keyword>
<dbReference type="Proteomes" id="UP000434209">
    <property type="component" value="Chromosome 1"/>
</dbReference>
<dbReference type="PANTHER" id="PTHR37422:SF13">
    <property type="entry name" value="LIPOPOLYSACCHARIDE BIOSYNTHESIS PROTEIN PA4999-RELATED"/>
    <property type="match status" value="1"/>
</dbReference>
<feature type="transmembrane region" description="Helical" evidence="2">
    <location>
        <begin position="40"/>
        <end position="61"/>
    </location>
</feature>
<dbReference type="RefSeq" id="WP_158757135.1">
    <property type="nucleotide sequence ID" value="NZ_CP046909.1"/>
</dbReference>
<feature type="transmembrane region" description="Helical" evidence="2">
    <location>
        <begin position="451"/>
        <end position="469"/>
    </location>
</feature>
<evidence type="ECO:0000256" key="2">
    <source>
        <dbReference type="SAM" id="Phobius"/>
    </source>
</evidence>
<feature type="transmembrane region" description="Helical" evidence="2">
    <location>
        <begin position="205"/>
        <end position="226"/>
    </location>
</feature>
<feature type="transmembrane region" description="Helical" evidence="2">
    <location>
        <begin position="286"/>
        <end position="312"/>
    </location>
</feature>
<reference evidence="3 4" key="1">
    <citation type="submission" date="2019-12" db="EMBL/GenBank/DDBJ databases">
        <title>Paraburkholderia acidiphila 7Q-K02 sp. nov and Paraburkholderia acidisoli DHF22 sp. nov., two strains isolated from forest soil.</title>
        <authorList>
            <person name="Gao Z."/>
            <person name="Qiu L."/>
        </authorList>
    </citation>
    <scope>NUCLEOTIDE SEQUENCE [LARGE SCALE GENOMIC DNA]</scope>
    <source>
        <strain evidence="3 4">7Q-K02</strain>
    </source>
</reference>
<keyword evidence="2" id="KW-1133">Transmembrane helix</keyword>
<evidence type="ECO:0008006" key="5">
    <source>
        <dbReference type="Google" id="ProtNLM"/>
    </source>
</evidence>
<dbReference type="OrthoDB" id="7295126at2"/>
<feature type="transmembrane region" description="Helical" evidence="2">
    <location>
        <begin position="475"/>
        <end position="494"/>
    </location>
</feature>
<protein>
    <recommendedName>
        <fullName evidence="5">O-antigen ligase like membrane protein</fullName>
    </recommendedName>
</protein>
<evidence type="ECO:0000313" key="3">
    <source>
        <dbReference type="EMBL" id="QGZ53975.1"/>
    </source>
</evidence>
<organism evidence="3 4">
    <name type="scientific">Paraburkholderia acidiphila</name>
    <dbReference type="NCBI Taxonomy" id="2571747"/>
    <lineage>
        <taxon>Bacteria</taxon>
        <taxon>Pseudomonadati</taxon>
        <taxon>Pseudomonadota</taxon>
        <taxon>Betaproteobacteria</taxon>
        <taxon>Burkholderiales</taxon>
        <taxon>Burkholderiaceae</taxon>
        <taxon>Paraburkholderia</taxon>
    </lineage>
</organism>
<feature type="transmembrane region" description="Helical" evidence="2">
    <location>
        <begin position="91"/>
        <end position="109"/>
    </location>
</feature>
<accession>A0A7Z2J8E6</accession>